<accession>A0ABU5DVR1</accession>
<protein>
    <submittedName>
        <fullName evidence="1">Uncharacterized protein</fullName>
    </submittedName>
</protein>
<comment type="caution">
    <text evidence="1">The sequence shown here is derived from an EMBL/GenBank/DDBJ whole genome shotgun (WGS) entry which is preliminary data.</text>
</comment>
<proteinExistence type="predicted"/>
<organism evidence="1 2">
    <name type="scientific">Dongia rigui</name>
    <dbReference type="NCBI Taxonomy" id="940149"/>
    <lineage>
        <taxon>Bacteria</taxon>
        <taxon>Pseudomonadati</taxon>
        <taxon>Pseudomonadota</taxon>
        <taxon>Alphaproteobacteria</taxon>
        <taxon>Rhodospirillales</taxon>
        <taxon>Dongiaceae</taxon>
        <taxon>Dongia</taxon>
    </lineage>
</organism>
<dbReference type="RefSeq" id="WP_320499831.1">
    <property type="nucleotide sequence ID" value="NZ_JAXCLX010000001.1"/>
</dbReference>
<name>A0ABU5DVR1_9PROT</name>
<sequence>MNSMSTLGRNLLGLMGAGLLLSACVDPIAQQSRPCPMVKVIQDAAYLTRFAGEAEDLAETSFEARIGRSKSFCTYVINTDTGETTIRSELSIEFAASRGPKNPDSAAKFNYWVRVVGPGNSQLSSQTLDVEIPFTAAKVQATAQDQVNILTPLKKGETGDFYRIYIGLAVNEKELDYNRRNPQF</sequence>
<dbReference type="EMBL" id="JAXCLX010000001">
    <property type="protein sequence ID" value="MDY0871401.1"/>
    <property type="molecule type" value="Genomic_DNA"/>
</dbReference>
<evidence type="ECO:0000313" key="1">
    <source>
        <dbReference type="EMBL" id="MDY0871401.1"/>
    </source>
</evidence>
<dbReference type="Proteomes" id="UP001271769">
    <property type="component" value="Unassembled WGS sequence"/>
</dbReference>
<keyword evidence="2" id="KW-1185">Reference proteome</keyword>
<reference evidence="1 2" key="1">
    <citation type="journal article" date="2013" name="Antonie Van Leeuwenhoek">
        <title>Dongia rigui sp. nov., isolated from freshwater of a large wetland in Korea.</title>
        <authorList>
            <person name="Baik K.S."/>
            <person name="Hwang Y.M."/>
            <person name="Choi J.S."/>
            <person name="Kwon J."/>
            <person name="Seong C.N."/>
        </authorList>
    </citation>
    <scope>NUCLEOTIDE SEQUENCE [LARGE SCALE GENOMIC DNA]</scope>
    <source>
        <strain evidence="1 2">04SU4-P</strain>
    </source>
</reference>
<evidence type="ECO:0000313" key="2">
    <source>
        <dbReference type="Proteomes" id="UP001271769"/>
    </source>
</evidence>
<gene>
    <name evidence="1" type="ORF">SMD31_05690</name>
</gene>